<evidence type="ECO:0000256" key="7">
    <source>
        <dbReference type="ARBA" id="ARBA00022989"/>
    </source>
</evidence>
<keyword evidence="8 13" id="KW-0560">Oxidoreductase</keyword>
<evidence type="ECO:0000256" key="10">
    <source>
        <dbReference type="ARBA" id="ARBA00023033"/>
    </source>
</evidence>
<dbReference type="PRINTS" id="PR00385">
    <property type="entry name" value="P450"/>
</dbReference>
<evidence type="ECO:0000256" key="6">
    <source>
        <dbReference type="ARBA" id="ARBA00022723"/>
    </source>
</evidence>
<evidence type="ECO:0000256" key="5">
    <source>
        <dbReference type="ARBA" id="ARBA00022692"/>
    </source>
</evidence>
<evidence type="ECO:0000256" key="12">
    <source>
        <dbReference type="PIRSR" id="PIRSR602401-1"/>
    </source>
</evidence>
<keyword evidence="14" id="KW-0732">Signal</keyword>
<keyword evidence="11" id="KW-0472">Membrane</keyword>
<keyword evidence="10 13" id="KW-0503">Monooxygenase</keyword>
<keyword evidence="16" id="KW-1185">Reference proteome</keyword>
<dbReference type="InterPro" id="IPR036396">
    <property type="entry name" value="Cyt_P450_sf"/>
</dbReference>
<dbReference type="InterPro" id="IPR002401">
    <property type="entry name" value="Cyt_P450_E_grp-I"/>
</dbReference>
<dbReference type="SUPFAM" id="SSF48264">
    <property type="entry name" value="Cytochrome P450"/>
    <property type="match status" value="1"/>
</dbReference>
<dbReference type="InterPro" id="IPR017972">
    <property type="entry name" value="Cyt_P450_CS"/>
</dbReference>
<evidence type="ECO:0000256" key="3">
    <source>
        <dbReference type="ARBA" id="ARBA00010617"/>
    </source>
</evidence>
<keyword evidence="4 12" id="KW-0349">Heme</keyword>
<evidence type="ECO:0000256" key="2">
    <source>
        <dbReference type="ARBA" id="ARBA00004167"/>
    </source>
</evidence>
<comment type="cofactor">
    <cofactor evidence="1 12">
        <name>heme</name>
        <dbReference type="ChEBI" id="CHEBI:30413"/>
    </cofactor>
</comment>
<dbReference type="Proteomes" id="UP001634393">
    <property type="component" value="Unassembled WGS sequence"/>
</dbReference>
<dbReference type="GO" id="GO:0046872">
    <property type="term" value="F:metal ion binding"/>
    <property type="evidence" value="ECO:0007669"/>
    <property type="project" value="UniProtKB-KW"/>
</dbReference>
<sequence>MEGILVLLLLPIVLLIIFSSFRKERSRKPPGPRGLPVIGNLHQLKEPLHEYFWRLSKKYGPLFYMKLGSRPVLVANSSRMAQEILKIQDIIFCSRPAILSFRKISYELLDIALSPYSEYWREMRKVCTLHLLSAKRVQSFRPIREDEVSRMVQKITLKASSFETINLTEMITFLTSTIICRVAFGKRYEQGSDESKRFNRLIHEFQTAVSDFYFTDYFPLIGWLDKITGKIANLDRICKEWDSFYQQIIDEHLDPDRSKSRDGDVIDILLQLREEELGTSFRLDMDHIKAVLMNVYFASTDTIATTTTWIMTSLIKNPVVMKKAQEEIRALLSQRKKEMVEEEDIMAVGLPYLNAVIKEAMRKYMTLPLLVPRETREKCTIDGFEIPAKTLVYVNVWAVANDPVIWENPEDFMPERFLEDDRRISMDLKGQDFELMPFGAGRRGCPGITMALATVQLALANFLYLFDWDVPDGMKKEDIDTECAPGMTSHKKNPLRVVAKKHTYSDVIM</sequence>
<dbReference type="PANTHER" id="PTHR47955">
    <property type="entry name" value="CYTOCHROME P450 FAMILY 71 PROTEIN"/>
    <property type="match status" value="1"/>
</dbReference>
<dbReference type="FunFam" id="1.10.630.10:FF:000011">
    <property type="entry name" value="Cytochrome P450 83B1"/>
    <property type="match status" value="1"/>
</dbReference>
<keyword evidence="7" id="KW-1133">Transmembrane helix</keyword>
<keyword evidence="9 12" id="KW-0408">Iron</keyword>
<dbReference type="CDD" id="cd11072">
    <property type="entry name" value="CYP71-like"/>
    <property type="match status" value="1"/>
</dbReference>
<evidence type="ECO:0000256" key="14">
    <source>
        <dbReference type="SAM" id="SignalP"/>
    </source>
</evidence>
<evidence type="ECO:0000256" key="1">
    <source>
        <dbReference type="ARBA" id="ARBA00001971"/>
    </source>
</evidence>
<evidence type="ECO:0000256" key="9">
    <source>
        <dbReference type="ARBA" id="ARBA00023004"/>
    </source>
</evidence>
<dbReference type="EMBL" id="JBJXBP010000006">
    <property type="protein sequence ID" value="KAL3825586.1"/>
    <property type="molecule type" value="Genomic_DNA"/>
</dbReference>
<comment type="caution">
    <text evidence="15">The sequence shown here is derived from an EMBL/GenBank/DDBJ whole genome shotgun (WGS) entry which is preliminary data.</text>
</comment>
<keyword evidence="6 12" id="KW-0479">Metal-binding</keyword>
<organism evidence="15 16">
    <name type="scientific">Penstemon smallii</name>
    <dbReference type="NCBI Taxonomy" id="265156"/>
    <lineage>
        <taxon>Eukaryota</taxon>
        <taxon>Viridiplantae</taxon>
        <taxon>Streptophyta</taxon>
        <taxon>Embryophyta</taxon>
        <taxon>Tracheophyta</taxon>
        <taxon>Spermatophyta</taxon>
        <taxon>Magnoliopsida</taxon>
        <taxon>eudicotyledons</taxon>
        <taxon>Gunneridae</taxon>
        <taxon>Pentapetalae</taxon>
        <taxon>asterids</taxon>
        <taxon>lamiids</taxon>
        <taxon>Lamiales</taxon>
        <taxon>Plantaginaceae</taxon>
        <taxon>Cheloneae</taxon>
        <taxon>Penstemon</taxon>
    </lineage>
</organism>
<evidence type="ECO:0000256" key="4">
    <source>
        <dbReference type="ARBA" id="ARBA00022617"/>
    </source>
</evidence>
<evidence type="ECO:0000256" key="13">
    <source>
        <dbReference type="RuleBase" id="RU000461"/>
    </source>
</evidence>
<dbReference type="InterPro" id="IPR001128">
    <property type="entry name" value="Cyt_P450"/>
</dbReference>
<gene>
    <name evidence="15" type="ORF">ACJIZ3_021615</name>
</gene>
<dbReference type="Gene3D" id="1.10.630.10">
    <property type="entry name" value="Cytochrome P450"/>
    <property type="match status" value="1"/>
</dbReference>
<dbReference type="PRINTS" id="PR00463">
    <property type="entry name" value="EP450I"/>
</dbReference>
<protein>
    <recommendedName>
        <fullName evidence="17">Cytochrome P450</fullName>
    </recommendedName>
</protein>
<dbReference type="Pfam" id="PF00067">
    <property type="entry name" value="p450"/>
    <property type="match status" value="1"/>
</dbReference>
<dbReference type="PANTHER" id="PTHR47955:SF22">
    <property type="entry name" value="CYTOCHROME P450 83B1-LIKE"/>
    <property type="match status" value="1"/>
</dbReference>
<evidence type="ECO:0000256" key="8">
    <source>
        <dbReference type="ARBA" id="ARBA00023002"/>
    </source>
</evidence>
<dbReference type="GO" id="GO:0004497">
    <property type="term" value="F:monooxygenase activity"/>
    <property type="evidence" value="ECO:0007669"/>
    <property type="project" value="UniProtKB-KW"/>
</dbReference>
<evidence type="ECO:0000313" key="16">
    <source>
        <dbReference type="Proteomes" id="UP001634393"/>
    </source>
</evidence>
<feature type="signal peptide" evidence="14">
    <location>
        <begin position="1"/>
        <end position="26"/>
    </location>
</feature>
<feature type="chain" id="PRO_5044795452" description="Cytochrome P450" evidence="14">
    <location>
        <begin position="27"/>
        <end position="509"/>
    </location>
</feature>
<name>A0ABD3SMG8_9LAMI</name>
<accession>A0ABD3SMG8</accession>
<dbReference type="PROSITE" id="PS00086">
    <property type="entry name" value="CYTOCHROME_P450"/>
    <property type="match status" value="1"/>
</dbReference>
<comment type="subcellular location">
    <subcellularLocation>
        <location evidence="2">Membrane</location>
        <topology evidence="2">Single-pass membrane protein</topology>
    </subcellularLocation>
</comment>
<evidence type="ECO:0000256" key="11">
    <source>
        <dbReference type="ARBA" id="ARBA00023136"/>
    </source>
</evidence>
<dbReference type="GO" id="GO:0016020">
    <property type="term" value="C:membrane"/>
    <property type="evidence" value="ECO:0007669"/>
    <property type="project" value="UniProtKB-SubCell"/>
</dbReference>
<feature type="binding site" description="axial binding residue" evidence="12">
    <location>
        <position position="445"/>
    </location>
    <ligand>
        <name>heme</name>
        <dbReference type="ChEBI" id="CHEBI:30413"/>
    </ligand>
    <ligandPart>
        <name>Fe</name>
        <dbReference type="ChEBI" id="CHEBI:18248"/>
    </ligandPart>
</feature>
<evidence type="ECO:0008006" key="17">
    <source>
        <dbReference type="Google" id="ProtNLM"/>
    </source>
</evidence>
<reference evidence="15 16" key="1">
    <citation type="submission" date="2024-12" db="EMBL/GenBank/DDBJ databases">
        <title>The unique morphological basis and parallel evolutionary history of personate flowers in Penstemon.</title>
        <authorList>
            <person name="Depatie T.H."/>
            <person name="Wessinger C.A."/>
        </authorList>
    </citation>
    <scope>NUCLEOTIDE SEQUENCE [LARGE SCALE GENOMIC DNA]</scope>
    <source>
        <strain evidence="15">WTNN_2</strain>
        <tissue evidence="15">Leaf</tissue>
    </source>
</reference>
<proteinExistence type="inferred from homology"/>
<dbReference type="AlphaFoldDB" id="A0ABD3SMG8"/>
<keyword evidence="5" id="KW-0812">Transmembrane</keyword>
<comment type="similarity">
    <text evidence="3 13">Belongs to the cytochrome P450 family.</text>
</comment>
<evidence type="ECO:0000313" key="15">
    <source>
        <dbReference type="EMBL" id="KAL3825586.1"/>
    </source>
</evidence>